<dbReference type="AlphaFoldDB" id="A0AAE4T246"/>
<evidence type="ECO:0000256" key="4">
    <source>
        <dbReference type="ARBA" id="ARBA00022884"/>
    </source>
</evidence>
<comment type="function">
    <text evidence="1">This subunit might be involved in maturation of a crRNA intermediate to its mature form.</text>
</comment>
<protein>
    <recommendedName>
        <fullName evidence="3">CRISPR system Cms protein Csm5</fullName>
    </recommendedName>
    <alternativeName>
        <fullName evidence="6">CRISPR type III A-associated protein Csm5</fullName>
    </alternativeName>
</protein>
<evidence type="ECO:0000256" key="1">
    <source>
        <dbReference type="ARBA" id="ARBA00003088"/>
    </source>
</evidence>
<dbReference type="GO" id="GO:0003723">
    <property type="term" value="F:RNA binding"/>
    <property type="evidence" value="ECO:0007669"/>
    <property type="project" value="UniProtKB-KW"/>
</dbReference>
<comment type="caution">
    <text evidence="8">The sequence shown here is derived from an EMBL/GenBank/DDBJ whole genome shotgun (WGS) entry which is preliminary data.</text>
</comment>
<proteinExistence type="inferred from homology"/>
<evidence type="ECO:0000256" key="5">
    <source>
        <dbReference type="ARBA" id="ARBA00023118"/>
    </source>
</evidence>
<reference evidence="8 9" key="1">
    <citation type="submission" date="2023-08" db="EMBL/GenBank/DDBJ databases">
        <title>Draft genome sequence of Thermococcus waiotapuensis WT1T, a thermophilic sulphur-dependent archaeon from order Thermococcales.</title>
        <authorList>
            <person name="Manners S.H."/>
            <person name="Carere C.R."/>
            <person name="Dhami M.K."/>
            <person name="Dobson R.C.J."/>
            <person name="Stott M.B."/>
        </authorList>
    </citation>
    <scope>NUCLEOTIDE SEQUENCE [LARGE SCALE GENOMIC DNA]</scope>
    <source>
        <strain evidence="8 9">WT1</strain>
    </source>
</reference>
<keyword evidence="5" id="KW-0051">Antiviral defense</keyword>
<dbReference type="EMBL" id="JAVDZE010000001">
    <property type="protein sequence ID" value="MDV3103747.1"/>
    <property type="molecule type" value="Genomic_DNA"/>
</dbReference>
<keyword evidence="4" id="KW-0694">RNA-binding</keyword>
<comment type="similarity">
    <text evidence="2">Belongs to the CRISPR-associated Csm5 family.</text>
</comment>
<dbReference type="InterPro" id="IPR005537">
    <property type="entry name" value="RAMP_III_fam"/>
</dbReference>
<evidence type="ECO:0000313" key="8">
    <source>
        <dbReference type="EMBL" id="MDV3103747.1"/>
    </source>
</evidence>
<accession>A0AAE4T246</accession>
<dbReference type="InterPro" id="IPR010173">
    <property type="entry name" value="CRISPR-assoc_Csm5"/>
</dbReference>
<sequence>MRLEVLSPLHIGNGNRLTPVDIYPSEDRVYVLDVEKLFNDLQKLGVDIEEILTLLKSPPGEHYVWKGYIEEYSLNPSDYALYSLPVFGEPGKTSMQINEFIKSSGRPYIPGSSIKGAIRTAVFYKALKDCGDSGTAMNLVANFSPNLAREIGYSESLIDYYVDYLNRETAEKRKFDDRRADDLLEAIVFGMEGSKVHYEPKRDPMRALIIRDSPAIGRKHLAVYRVEAVGNPSPIPVWVEALQPGTEIEVELSFDEELLRVNSSYFNGLLWECLKDRGKPWEVFEDFVWEAVKEFYNSIVEHELRSLSKFGSRRESVRSFYGSIKGKEKILRLGWGSGWISTTIGLLLVERGGKWEHVRRKLGLGRNPSGRGFSKDFPKTRRLAEGKPMGWVVLK</sequence>
<feature type="domain" description="CRISPR type III-associated protein" evidence="7">
    <location>
        <begin position="3"/>
        <end position="340"/>
    </location>
</feature>
<organism evidence="8 9">
    <name type="scientific">Thermococcus waiotapuensis</name>
    <dbReference type="NCBI Taxonomy" id="90909"/>
    <lineage>
        <taxon>Archaea</taxon>
        <taxon>Methanobacteriati</taxon>
        <taxon>Methanobacteriota</taxon>
        <taxon>Thermococci</taxon>
        <taxon>Thermococcales</taxon>
        <taxon>Thermococcaceae</taxon>
        <taxon>Thermococcus</taxon>
    </lineage>
</organism>
<dbReference type="Pfam" id="PF03787">
    <property type="entry name" value="RAMPs"/>
    <property type="match status" value="1"/>
</dbReference>
<gene>
    <name evidence="8" type="primary">csm5</name>
    <name evidence="8" type="ORF">RBI02_04195</name>
</gene>
<evidence type="ECO:0000313" key="9">
    <source>
        <dbReference type="Proteomes" id="UP001245683"/>
    </source>
</evidence>
<dbReference type="PANTHER" id="PTHR38007:SF1">
    <property type="entry name" value="CRISPR SYSTEM CMS PROTEIN CSM5"/>
    <property type="match status" value="1"/>
</dbReference>
<evidence type="ECO:0000259" key="7">
    <source>
        <dbReference type="Pfam" id="PF03787"/>
    </source>
</evidence>
<dbReference type="PANTHER" id="PTHR38007">
    <property type="entry name" value="CRISPR SYSTEM CMS PROTEIN CSM5"/>
    <property type="match status" value="1"/>
</dbReference>
<evidence type="ECO:0000256" key="3">
    <source>
        <dbReference type="ARBA" id="ARBA00016113"/>
    </source>
</evidence>
<name>A0AAE4T246_9EURY</name>
<keyword evidence="9" id="KW-1185">Reference proteome</keyword>
<dbReference type="Proteomes" id="UP001245683">
    <property type="component" value="Unassembled WGS sequence"/>
</dbReference>
<dbReference type="RefSeq" id="WP_315340771.1">
    <property type="nucleotide sequence ID" value="NZ_JAVDZE010000001.1"/>
</dbReference>
<dbReference type="GO" id="GO:0051607">
    <property type="term" value="P:defense response to virus"/>
    <property type="evidence" value="ECO:0007669"/>
    <property type="project" value="UniProtKB-KW"/>
</dbReference>
<dbReference type="NCBIfam" id="TIGR01899">
    <property type="entry name" value="cas_TM1807_csm5"/>
    <property type="match status" value="1"/>
</dbReference>
<evidence type="ECO:0000256" key="2">
    <source>
        <dbReference type="ARBA" id="ARBA00006680"/>
    </source>
</evidence>
<evidence type="ECO:0000256" key="6">
    <source>
        <dbReference type="ARBA" id="ARBA00031720"/>
    </source>
</evidence>